<feature type="region of interest" description="Disordered" evidence="1">
    <location>
        <begin position="256"/>
        <end position="295"/>
    </location>
</feature>
<protein>
    <submittedName>
        <fullName evidence="3">Uncharacterized protein</fullName>
    </submittedName>
</protein>
<evidence type="ECO:0000313" key="3">
    <source>
        <dbReference type="EMBL" id="OUC98413.1"/>
    </source>
</evidence>
<proteinExistence type="predicted"/>
<reference evidence="3 4" key="1">
    <citation type="submission" date="2017-05" db="EMBL/GenBank/DDBJ databases">
        <title>Biotechnological potential of actinobacteria isolated from South African environments.</title>
        <authorList>
            <person name="Le Roes-Hill M."/>
            <person name="Prins A."/>
            <person name="Durrell K.A."/>
        </authorList>
    </citation>
    <scope>NUCLEOTIDE SEQUENCE [LARGE SCALE GENOMIC DNA]</scope>
    <source>
        <strain evidence="3">M26</strain>
    </source>
</reference>
<evidence type="ECO:0000256" key="2">
    <source>
        <dbReference type="SAM" id="SignalP"/>
    </source>
</evidence>
<name>A0A243RVL0_9ACTN</name>
<organism evidence="3 4">
    <name type="scientific">Streptosporangium minutum</name>
    <dbReference type="NCBI Taxonomy" id="569862"/>
    <lineage>
        <taxon>Bacteria</taxon>
        <taxon>Bacillati</taxon>
        <taxon>Actinomycetota</taxon>
        <taxon>Actinomycetes</taxon>
        <taxon>Streptosporangiales</taxon>
        <taxon>Streptosporangiaceae</taxon>
        <taxon>Streptosporangium</taxon>
    </lineage>
</organism>
<gene>
    <name evidence="3" type="ORF">CA984_07160</name>
</gene>
<accession>A0A243RVL0</accession>
<dbReference type="EMBL" id="NGFP01000021">
    <property type="protein sequence ID" value="OUC98413.1"/>
    <property type="molecule type" value="Genomic_DNA"/>
</dbReference>
<evidence type="ECO:0000256" key="1">
    <source>
        <dbReference type="SAM" id="MobiDB-lite"/>
    </source>
</evidence>
<dbReference type="RefSeq" id="WP_086569524.1">
    <property type="nucleotide sequence ID" value="NZ_NGFP01000021.1"/>
</dbReference>
<keyword evidence="2" id="KW-0732">Signal</keyword>
<dbReference type="AlphaFoldDB" id="A0A243RVL0"/>
<feature type="signal peptide" evidence="2">
    <location>
        <begin position="1"/>
        <end position="29"/>
    </location>
</feature>
<keyword evidence="4" id="KW-1185">Reference proteome</keyword>
<feature type="chain" id="PRO_5012557594" evidence="2">
    <location>
        <begin position="30"/>
        <end position="295"/>
    </location>
</feature>
<dbReference type="Gene3D" id="2.50.20.20">
    <property type="match status" value="1"/>
</dbReference>
<comment type="caution">
    <text evidence="3">The sequence shown here is derived from an EMBL/GenBank/DDBJ whole genome shotgun (WGS) entry which is preliminary data.</text>
</comment>
<dbReference type="Proteomes" id="UP000194761">
    <property type="component" value="Unassembled WGS sequence"/>
</dbReference>
<sequence length="295" mass="32816">MKRFIAGLACATATALVPPAHTLPAPAQASTVSFRAADPANALRQQFRAGRGVRVTETVRLGMGKGTDSVRREGVLRFSPSGIVAADFVRRVTSSPPRKNDSPIYVQHMISVGGKYYHRDVTPADDYLPEGKRWVRAGIDRPSQKWGTAFGDQFINVFEPATLEFLLRTSTHRLPGQGGTQYRGTITEAELYKVSRSFRERTVFFAPDSKRQRAKITWRLWTDDSGLVTRLVTGHMYGYMFDDSSSDTRYSGWGSTVTVAPPPADQVVDEDDVDYSTRSETPRNVARPDQPGIRR</sequence>
<evidence type="ECO:0000313" key="4">
    <source>
        <dbReference type="Proteomes" id="UP000194761"/>
    </source>
</evidence>